<evidence type="ECO:0000313" key="5">
    <source>
        <dbReference type="EMBL" id="VDL94420.1"/>
    </source>
</evidence>
<name>A0A0V0JBV2_SCHSO</name>
<dbReference type="EMBL" id="GEEE01000466">
    <property type="protein sequence ID" value="JAP62759.1"/>
    <property type="molecule type" value="Transcribed_RNA"/>
</dbReference>
<evidence type="ECO:0000256" key="1">
    <source>
        <dbReference type="RuleBase" id="RU369002"/>
    </source>
</evidence>
<dbReference type="Pfam" id="PF02136">
    <property type="entry name" value="NTF2"/>
    <property type="match status" value="1"/>
</dbReference>
<keyword evidence="1" id="KW-0653">Protein transport</keyword>
<keyword evidence="6" id="KW-1185">Reference proteome</keyword>
<dbReference type="SUPFAM" id="SSF54427">
    <property type="entry name" value="NTF2-like"/>
    <property type="match status" value="1"/>
</dbReference>
<dbReference type="GO" id="GO:0006913">
    <property type="term" value="P:nucleocytoplasmic transport"/>
    <property type="evidence" value="ECO:0007669"/>
    <property type="project" value="UniProtKB-UniRule"/>
</dbReference>
<keyword evidence="1" id="KW-0963">Cytoplasm</keyword>
<dbReference type="GO" id="GO:0005737">
    <property type="term" value="C:cytoplasm"/>
    <property type="evidence" value="ECO:0007669"/>
    <property type="project" value="UniProtKB-SubCell"/>
</dbReference>
<keyword evidence="1" id="KW-0813">Transport</keyword>
<dbReference type="InterPro" id="IPR018222">
    <property type="entry name" value="Nuclear_transport_factor_2_euk"/>
</dbReference>
<accession>A0A0V0JBV2</accession>
<reference evidence="5 6" key="3">
    <citation type="submission" date="2018-11" db="EMBL/GenBank/DDBJ databases">
        <authorList>
            <consortium name="Pathogen Informatics"/>
        </authorList>
    </citation>
    <scope>NUCLEOTIDE SEQUENCE [LARGE SCALE GENOMIC DNA]</scope>
    <source>
        <strain evidence="5 6">NST_G2</strain>
    </source>
</reference>
<reference evidence="4" key="1">
    <citation type="submission" date="2016-01" db="EMBL/GenBank/DDBJ databases">
        <title>Reference transcriptome for the parasite Schistocephalus solidus: insights into the molecular evolution of parasitism.</title>
        <authorList>
            <person name="Hebert F.O."/>
            <person name="Grambauer S."/>
            <person name="Barber I."/>
            <person name="Landry C.R."/>
            <person name="Aubin-Horth N."/>
        </authorList>
    </citation>
    <scope>NUCLEOTIDE SEQUENCE</scope>
</reference>
<protein>
    <recommendedName>
        <fullName evidence="1">NTF2-related export protein</fullName>
    </recommendedName>
</protein>
<dbReference type="PANTHER" id="PTHR12612">
    <property type="entry name" value="NUCLEAR TRANSPORT FACTOR 2"/>
    <property type="match status" value="1"/>
</dbReference>
<dbReference type="STRING" id="70667.A0A0V0JBV2"/>
<dbReference type="WBParaSite" id="SSLN_0000834501-mRNA-1">
    <property type="protein sequence ID" value="SSLN_0000834501-mRNA-1"/>
    <property type="gene ID" value="SSLN_0000834501"/>
</dbReference>
<sequence>MAEPVTISSVPPNLNDPEERQAWRTASEAAEKFSSLFYRSLDKPGRPDLPGFYTENAILLWNGNRVESRPEVVAYWTKLPRSQTNLHTLSAQPIQKAISGGSSLVMVNVFGTIKFDGNPSKTFSETFFLIQESNLWRVQSDTFRFIE</sequence>
<gene>
    <name evidence="4" type="primary">NXT2</name>
    <name evidence="5" type="ORF">SSLN_LOCUS8035</name>
    <name evidence="4" type="ORF">TR68982</name>
</gene>
<proteinExistence type="predicted"/>
<dbReference type="AlphaFoldDB" id="A0A0V0JBV2"/>
<keyword evidence="1" id="KW-0539">Nucleus</keyword>
<reference evidence="7" key="2">
    <citation type="submission" date="2016-06" db="UniProtKB">
        <authorList>
            <consortium name="WormBaseParasite"/>
        </authorList>
    </citation>
    <scope>IDENTIFICATION</scope>
</reference>
<dbReference type="InterPro" id="IPR045875">
    <property type="entry name" value="NTF2"/>
</dbReference>
<feature type="region of interest" description="Disordered" evidence="2">
    <location>
        <begin position="1"/>
        <end position="25"/>
    </location>
</feature>
<organism evidence="4">
    <name type="scientific">Schistocephalus solidus</name>
    <name type="common">Tapeworm</name>
    <dbReference type="NCBI Taxonomy" id="70667"/>
    <lineage>
        <taxon>Eukaryota</taxon>
        <taxon>Metazoa</taxon>
        <taxon>Spiralia</taxon>
        <taxon>Lophotrochozoa</taxon>
        <taxon>Platyhelminthes</taxon>
        <taxon>Cestoda</taxon>
        <taxon>Eucestoda</taxon>
        <taxon>Diphyllobothriidea</taxon>
        <taxon>Diphyllobothriidae</taxon>
        <taxon>Schistocephalus</taxon>
    </lineage>
</organism>
<dbReference type="OrthoDB" id="25408at2759"/>
<feature type="compositionally biased region" description="Polar residues" evidence="2">
    <location>
        <begin position="1"/>
        <end position="12"/>
    </location>
</feature>
<dbReference type="InterPro" id="IPR032710">
    <property type="entry name" value="NTF2-like_dom_sf"/>
</dbReference>
<dbReference type="GO" id="GO:0051028">
    <property type="term" value="P:mRNA transport"/>
    <property type="evidence" value="ECO:0007669"/>
    <property type="project" value="UniProtKB-UniRule"/>
</dbReference>
<dbReference type="InterPro" id="IPR002075">
    <property type="entry name" value="NTF2_dom"/>
</dbReference>
<dbReference type="EMBL" id="UYSU01034443">
    <property type="protein sequence ID" value="VDL94420.1"/>
    <property type="molecule type" value="Genomic_DNA"/>
</dbReference>
<dbReference type="Gene3D" id="3.10.450.50">
    <property type="match status" value="1"/>
</dbReference>
<evidence type="ECO:0000256" key="2">
    <source>
        <dbReference type="SAM" id="MobiDB-lite"/>
    </source>
</evidence>
<dbReference type="GO" id="GO:0015031">
    <property type="term" value="P:protein transport"/>
    <property type="evidence" value="ECO:0007669"/>
    <property type="project" value="UniProtKB-KW"/>
</dbReference>
<comment type="function">
    <text evidence="1">Has a role in nuclear-cytoplasmic transport of proteins and mRNAs.</text>
</comment>
<evidence type="ECO:0000259" key="3">
    <source>
        <dbReference type="PROSITE" id="PS50177"/>
    </source>
</evidence>
<evidence type="ECO:0000313" key="6">
    <source>
        <dbReference type="Proteomes" id="UP000275846"/>
    </source>
</evidence>
<evidence type="ECO:0000313" key="4">
    <source>
        <dbReference type="EMBL" id="JAP62759.1"/>
    </source>
</evidence>
<feature type="domain" description="NTF2" evidence="3">
    <location>
        <begin position="29"/>
        <end position="145"/>
    </location>
</feature>
<dbReference type="PROSITE" id="PS50177">
    <property type="entry name" value="NTF2_DOMAIN"/>
    <property type="match status" value="1"/>
</dbReference>
<dbReference type="GO" id="GO:0005634">
    <property type="term" value="C:nucleus"/>
    <property type="evidence" value="ECO:0007669"/>
    <property type="project" value="UniProtKB-SubCell"/>
</dbReference>
<dbReference type="Proteomes" id="UP000275846">
    <property type="component" value="Unassembled WGS sequence"/>
</dbReference>
<evidence type="ECO:0000313" key="7">
    <source>
        <dbReference type="WBParaSite" id="SSLN_0000834501-mRNA-1"/>
    </source>
</evidence>
<comment type="subcellular location">
    <subcellularLocation>
        <location evidence="1">Cytoplasm</location>
    </subcellularLocation>
    <subcellularLocation>
        <location evidence="1">Nucleus</location>
    </subcellularLocation>
</comment>